<feature type="transmembrane region" description="Helical" evidence="1">
    <location>
        <begin position="180"/>
        <end position="204"/>
    </location>
</feature>
<sequence>MYDFISKISFSLSEPFLNIFYATEGIPLLAAFILGLVAALAPCQFTGNISAITIFGNQSLQKRLAWKEVFFFILGKIVVFSSIGLLVWVLGKEFQQTLTLYFPYFRKVIGPILIILGLFMIGIIKMNWTLRLFKLPDSLKSGRLGSFFMGVSFSIAFCPTMFVLFFITLMPIVLSSSFGVILPSVFAIGTSIPVILTVFLLWYFKLDGRLMKKQGRRLGSYVQKAAGLLMIILGIIDTITYWTI</sequence>
<organism evidence="3 4">
    <name type="scientific">Lottiidibacillus patelloidae</name>
    <dbReference type="NCBI Taxonomy" id="2670334"/>
    <lineage>
        <taxon>Bacteria</taxon>
        <taxon>Bacillati</taxon>
        <taxon>Bacillota</taxon>
        <taxon>Bacilli</taxon>
        <taxon>Bacillales</taxon>
        <taxon>Bacillaceae</taxon>
        <taxon>Lottiidibacillus</taxon>
    </lineage>
</organism>
<keyword evidence="1" id="KW-0472">Membrane</keyword>
<keyword evidence="1" id="KW-1133">Transmembrane helix</keyword>
<reference evidence="3 4" key="2">
    <citation type="submission" date="2017-09" db="EMBL/GenBank/DDBJ databases">
        <title>Bacillus patelloidae sp. nov., isolated from the intestinal tract of a marine limpet.</title>
        <authorList>
            <person name="Liu R."/>
            <person name="Dong C."/>
            <person name="Shao Z."/>
        </authorList>
    </citation>
    <scope>NUCLEOTIDE SEQUENCE [LARGE SCALE GENOMIC DNA]</scope>
    <source>
        <strain evidence="3 4">SA5d-4</strain>
    </source>
</reference>
<dbReference type="Pfam" id="PF13386">
    <property type="entry name" value="DsbD_2"/>
    <property type="match status" value="1"/>
</dbReference>
<keyword evidence="1" id="KW-0812">Transmembrane</keyword>
<dbReference type="AlphaFoldDB" id="A0A263BUK0"/>
<feature type="transmembrane region" description="Helical" evidence="1">
    <location>
        <begin position="20"/>
        <end position="41"/>
    </location>
</feature>
<dbReference type="PANTHER" id="PTHR31272">
    <property type="entry name" value="CYTOCHROME C-TYPE BIOGENESIS PROTEIN HI_1454-RELATED"/>
    <property type="match status" value="1"/>
</dbReference>
<protein>
    <submittedName>
        <fullName evidence="3">Cytochrome C biosynthesis protein</fullName>
    </submittedName>
</protein>
<dbReference type="RefSeq" id="WP_094924010.1">
    <property type="nucleotide sequence ID" value="NZ_NPIA01000003.1"/>
</dbReference>
<accession>A0A263BUK0</accession>
<evidence type="ECO:0000313" key="4">
    <source>
        <dbReference type="Proteomes" id="UP000217083"/>
    </source>
</evidence>
<feature type="transmembrane region" description="Helical" evidence="1">
    <location>
        <begin position="147"/>
        <end position="174"/>
    </location>
</feature>
<comment type="caution">
    <text evidence="3">The sequence shown here is derived from an EMBL/GenBank/DDBJ whole genome shotgun (WGS) entry which is preliminary data.</text>
</comment>
<feature type="transmembrane region" description="Helical" evidence="1">
    <location>
        <begin position="108"/>
        <end position="126"/>
    </location>
</feature>
<dbReference type="Proteomes" id="UP000217083">
    <property type="component" value="Unassembled WGS sequence"/>
</dbReference>
<feature type="transmembrane region" description="Helical" evidence="1">
    <location>
        <begin position="69"/>
        <end position="88"/>
    </location>
</feature>
<dbReference type="EMBL" id="NPIA01000003">
    <property type="protein sequence ID" value="OZM57390.1"/>
    <property type="molecule type" value="Genomic_DNA"/>
</dbReference>
<dbReference type="PANTHER" id="PTHR31272:SF4">
    <property type="entry name" value="CYTOCHROME C-TYPE BIOGENESIS PROTEIN HI_1454-RELATED"/>
    <property type="match status" value="1"/>
</dbReference>
<feature type="transmembrane region" description="Helical" evidence="1">
    <location>
        <begin position="225"/>
        <end position="243"/>
    </location>
</feature>
<evidence type="ECO:0000256" key="1">
    <source>
        <dbReference type="SAM" id="Phobius"/>
    </source>
</evidence>
<reference evidence="4" key="1">
    <citation type="submission" date="2017-08" db="EMBL/GenBank/DDBJ databases">
        <authorList>
            <person name="Huang Z."/>
        </authorList>
    </citation>
    <scope>NUCLEOTIDE SEQUENCE [LARGE SCALE GENOMIC DNA]</scope>
    <source>
        <strain evidence="4">SA5d-4</strain>
    </source>
</reference>
<name>A0A263BUK0_9BACI</name>
<proteinExistence type="predicted"/>
<gene>
    <name evidence="3" type="ORF">CIB95_07985</name>
</gene>
<feature type="domain" description="Urease accessory protein UreH-like transmembrane" evidence="2">
    <location>
        <begin position="30"/>
        <end position="236"/>
    </location>
</feature>
<keyword evidence="4" id="KW-1185">Reference proteome</keyword>
<dbReference type="InterPro" id="IPR051790">
    <property type="entry name" value="Cytochrome_c-biogenesis_DsbD"/>
</dbReference>
<evidence type="ECO:0000313" key="3">
    <source>
        <dbReference type="EMBL" id="OZM57390.1"/>
    </source>
</evidence>
<dbReference type="InterPro" id="IPR039447">
    <property type="entry name" value="UreH-like_TM_dom"/>
</dbReference>
<evidence type="ECO:0000259" key="2">
    <source>
        <dbReference type="Pfam" id="PF13386"/>
    </source>
</evidence>